<sequence length="57" mass="6004">MSTYAAEITETTDCNPGVYQIIIGPAPRNAHAVLHSGDSGVLPVGALVLRIKEEVVE</sequence>
<accession>A0A1D1V3Y2</accession>
<keyword evidence="2" id="KW-1185">Reference proteome</keyword>
<reference evidence="1 2" key="1">
    <citation type="journal article" date="2016" name="Nat. Commun.">
        <title>Extremotolerant tardigrade genome and improved radiotolerance of human cultured cells by tardigrade-unique protein.</title>
        <authorList>
            <person name="Hashimoto T."/>
            <person name="Horikawa D.D."/>
            <person name="Saito Y."/>
            <person name="Kuwahara H."/>
            <person name="Kozuka-Hata H."/>
            <person name="Shin-I T."/>
            <person name="Minakuchi Y."/>
            <person name="Ohishi K."/>
            <person name="Motoyama A."/>
            <person name="Aizu T."/>
            <person name="Enomoto A."/>
            <person name="Kondo K."/>
            <person name="Tanaka S."/>
            <person name="Hara Y."/>
            <person name="Koshikawa S."/>
            <person name="Sagara H."/>
            <person name="Miura T."/>
            <person name="Yokobori S."/>
            <person name="Miyagawa K."/>
            <person name="Suzuki Y."/>
            <person name="Kubo T."/>
            <person name="Oyama M."/>
            <person name="Kohara Y."/>
            <person name="Fujiyama A."/>
            <person name="Arakawa K."/>
            <person name="Katayama T."/>
            <person name="Toyoda A."/>
            <person name="Kunieda T."/>
        </authorList>
    </citation>
    <scope>NUCLEOTIDE SEQUENCE [LARGE SCALE GENOMIC DNA]</scope>
    <source>
        <strain evidence="1 2">YOKOZUNA-1</strain>
    </source>
</reference>
<dbReference type="EMBL" id="BDGG01000003">
    <property type="protein sequence ID" value="GAU96421.1"/>
    <property type="molecule type" value="Genomic_DNA"/>
</dbReference>
<name>A0A1D1V3Y2_RAMVA</name>
<proteinExistence type="predicted"/>
<dbReference type="Proteomes" id="UP000186922">
    <property type="component" value="Unassembled WGS sequence"/>
</dbReference>
<evidence type="ECO:0000313" key="2">
    <source>
        <dbReference type="Proteomes" id="UP000186922"/>
    </source>
</evidence>
<organism evidence="1 2">
    <name type="scientific">Ramazzottius varieornatus</name>
    <name type="common">Water bear</name>
    <name type="synonym">Tardigrade</name>
    <dbReference type="NCBI Taxonomy" id="947166"/>
    <lineage>
        <taxon>Eukaryota</taxon>
        <taxon>Metazoa</taxon>
        <taxon>Ecdysozoa</taxon>
        <taxon>Tardigrada</taxon>
        <taxon>Eutardigrada</taxon>
        <taxon>Parachela</taxon>
        <taxon>Hypsibioidea</taxon>
        <taxon>Ramazzottiidae</taxon>
        <taxon>Ramazzottius</taxon>
    </lineage>
</organism>
<comment type="caution">
    <text evidence="1">The sequence shown here is derived from an EMBL/GenBank/DDBJ whole genome shotgun (WGS) entry which is preliminary data.</text>
</comment>
<protein>
    <submittedName>
        <fullName evidence="1">Uncharacterized protein</fullName>
    </submittedName>
</protein>
<evidence type="ECO:0000313" key="1">
    <source>
        <dbReference type="EMBL" id="GAU96421.1"/>
    </source>
</evidence>
<gene>
    <name evidence="1" type="primary">RvY_07872-1</name>
    <name evidence="1" type="synonym">RvY_07872.1</name>
    <name evidence="1" type="ORF">RvY_07872</name>
</gene>
<dbReference type="AlphaFoldDB" id="A0A1D1V3Y2"/>